<evidence type="ECO:0000313" key="2">
    <source>
        <dbReference type="EMBL" id="QHS94549.1"/>
    </source>
</evidence>
<name>A0A6C0BSK0_9ZZZZ</name>
<reference evidence="2" key="1">
    <citation type="journal article" date="2020" name="Nature">
        <title>Giant virus diversity and host interactions through global metagenomics.</title>
        <authorList>
            <person name="Schulz F."/>
            <person name="Roux S."/>
            <person name="Paez-Espino D."/>
            <person name="Jungbluth S."/>
            <person name="Walsh D.A."/>
            <person name="Denef V.J."/>
            <person name="McMahon K.D."/>
            <person name="Konstantinidis K.T."/>
            <person name="Eloe-Fadrosh E.A."/>
            <person name="Kyrpides N.C."/>
            <person name="Woyke T."/>
        </authorList>
    </citation>
    <scope>NUCLEOTIDE SEQUENCE</scope>
    <source>
        <strain evidence="2">GVMAG-M-3300018416-45</strain>
    </source>
</reference>
<accession>A0A6C0BSK0</accession>
<feature type="compositionally biased region" description="Low complexity" evidence="1">
    <location>
        <begin position="284"/>
        <end position="314"/>
    </location>
</feature>
<evidence type="ECO:0000256" key="1">
    <source>
        <dbReference type="SAM" id="MobiDB-lite"/>
    </source>
</evidence>
<feature type="region of interest" description="Disordered" evidence="1">
    <location>
        <begin position="284"/>
        <end position="381"/>
    </location>
</feature>
<dbReference type="EMBL" id="MN739226">
    <property type="protein sequence ID" value="QHS94549.1"/>
    <property type="molecule type" value="Genomic_DNA"/>
</dbReference>
<feature type="region of interest" description="Disordered" evidence="1">
    <location>
        <begin position="1"/>
        <end position="34"/>
    </location>
</feature>
<feature type="compositionally biased region" description="Basic residues" evidence="1">
    <location>
        <begin position="342"/>
        <end position="381"/>
    </location>
</feature>
<feature type="compositionally biased region" description="Polar residues" evidence="1">
    <location>
        <begin position="15"/>
        <end position="26"/>
    </location>
</feature>
<sequence>MVKEPNPKKSRNPSRKQCTTKATTETPAPLKQPYILPPKQCKENEHGKFLIFRFSQPYMKKLNDEEPLIQGPLPEKRNLPPGVYTWVIIFNPSLDRRRIYLKRSPNVQEIASKHKDIVTSIKEQYKVEFAGELQVYEGGSGKANKANLLSGTFTRKLMGDAVNAGKLPEFQADADGAIRAMLGQSFDLDNVDVDTSGTGDTLITGGLSDHDLQRFIRDSIEKPAEIKIYGFDTFAECNAVKGELLKSGKDNDKLLTAKSAVTYNHAAAAAEAAADRYATIGSATSGSATSGSATIGPATIGPATSRSATSGSATIRPAASGAGAATEMSRSEGASIGGAFITRRHRLRGRTRKIKRKRTTTKKKNKRNKRSNKRKKYLKYT</sequence>
<organism evidence="2">
    <name type="scientific">viral metagenome</name>
    <dbReference type="NCBI Taxonomy" id="1070528"/>
    <lineage>
        <taxon>unclassified sequences</taxon>
        <taxon>metagenomes</taxon>
        <taxon>organismal metagenomes</taxon>
    </lineage>
</organism>
<proteinExistence type="predicted"/>
<dbReference type="AlphaFoldDB" id="A0A6C0BSK0"/>
<protein>
    <submittedName>
        <fullName evidence="2">Uncharacterized protein</fullName>
    </submittedName>
</protein>